<dbReference type="eggNOG" id="COG0475">
    <property type="taxonomic scope" value="Bacteria"/>
</dbReference>
<dbReference type="PANTHER" id="PTHR46157">
    <property type="entry name" value="K(+) EFFLUX ANTIPORTER 3, CHLOROPLASTIC"/>
    <property type="match status" value="1"/>
</dbReference>
<evidence type="ECO:0000256" key="12">
    <source>
        <dbReference type="SAM" id="Phobius"/>
    </source>
</evidence>
<keyword evidence="15" id="KW-1185">Reference proteome</keyword>
<evidence type="ECO:0000256" key="11">
    <source>
        <dbReference type="SAM" id="MobiDB-lite"/>
    </source>
</evidence>
<dbReference type="PANTHER" id="PTHR46157:SF4">
    <property type="entry name" value="K(+) EFFLUX ANTIPORTER 3, CHLOROPLASTIC"/>
    <property type="match status" value="1"/>
</dbReference>
<dbReference type="GO" id="GO:1902600">
    <property type="term" value="P:proton transmembrane transport"/>
    <property type="evidence" value="ECO:0007669"/>
    <property type="project" value="InterPro"/>
</dbReference>
<protein>
    <submittedName>
        <fullName evidence="14">Potassium efflux system protein</fullName>
    </submittedName>
</protein>
<gene>
    <name evidence="14" type="ordered locus">Kkor_0959</name>
</gene>
<dbReference type="Gene3D" id="1.20.1530.20">
    <property type="match status" value="1"/>
</dbReference>
<proteinExistence type="inferred from homology"/>
<evidence type="ECO:0000256" key="4">
    <source>
        <dbReference type="ARBA" id="ARBA00022449"/>
    </source>
</evidence>
<evidence type="ECO:0000256" key="9">
    <source>
        <dbReference type="ARBA" id="ARBA00023065"/>
    </source>
</evidence>
<dbReference type="GO" id="GO:0015297">
    <property type="term" value="F:antiporter activity"/>
    <property type="evidence" value="ECO:0007669"/>
    <property type="project" value="UniProtKB-KW"/>
</dbReference>
<dbReference type="Proteomes" id="UP000001231">
    <property type="component" value="Chromosome"/>
</dbReference>
<evidence type="ECO:0000313" key="15">
    <source>
        <dbReference type="Proteomes" id="UP000001231"/>
    </source>
</evidence>
<evidence type="ECO:0000256" key="10">
    <source>
        <dbReference type="ARBA" id="ARBA00023136"/>
    </source>
</evidence>
<dbReference type="EMBL" id="CP001707">
    <property type="protein sequence ID" value="ACV26379.1"/>
    <property type="molecule type" value="Genomic_DNA"/>
</dbReference>
<dbReference type="AlphaFoldDB" id="C7RAT7"/>
<dbReference type="KEGG" id="kko:Kkor_0959"/>
<dbReference type="GO" id="GO:0006813">
    <property type="term" value="P:potassium ion transport"/>
    <property type="evidence" value="ECO:0007669"/>
    <property type="project" value="UniProtKB-KW"/>
</dbReference>
<dbReference type="Gene3D" id="3.40.50.720">
    <property type="entry name" value="NAD(P)-binding Rossmann-like Domain"/>
    <property type="match status" value="1"/>
</dbReference>
<dbReference type="STRING" id="523791.Kkor_0959"/>
<evidence type="ECO:0000256" key="1">
    <source>
        <dbReference type="ARBA" id="ARBA00004127"/>
    </source>
</evidence>
<dbReference type="GO" id="GO:0008324">
    <property type="term" value="F:monoatomic cation transmembrane transporter activity"/>
    <property type="evidence" value="ECO:0007669"/>
    <property type="project" value="InterPro"/>
</dbReference>
<dbReference type="OrthoDB" id="9781411at2"/>
<accession>C7RAT7</accession>
<evidence type="ECO:0000256" key="8">
    <source>
        <dbReference type="ARBA" id="ARBA00022989"/>
    </source>
</evidence>
<feature type="transmembrane region" description="Helical" evidence="12">
    <location>
        <begin position="366"/>
        <end position="387"/>
    </location>
</feature>
<dbReference type="SUPFAM" id="SSF51735">
    <property type="entry name" value="NAD(P)-binding Rossmann-fold domains"/>
    <property type="match status" value="1"/>
</dbReference>
<feature type="transmembrane region" description="Helical" evidence="12">
    <location>
        <begin position="335"/>
        <end position="354"/>
    </location>
</feature>
<dbReference type="HOGENOM" id="CLU_005126_9_3_6"/>
<keyword evidence="4" id="KW-0050">Antiport</keyword>
<dbReference type="eggNOG" id="COG1226">
    <property type="taxonomic scope" value="Bacteria"/>
</dbReference>
<feature type="transmembrane region" description="Helical" evidence="12">
    <location>
        <begin position="193"/>
        <end position="212"/>
    </location>
</feature>
<keyword evidence="8 12" id="KW-1133">Transmembrane helix</keyword>
<keyword evidence="7" id="KW-0630">Potassium</keyword>
<evidence type="ECO:0000259" key="13">
    <source>
        <dbReference type="PROSITE" id="PS51201"/>
    </source>
</evidence>
<feature type="region of interest" description="Disordered" evidence="11">
    <location>
        <begin position="605"/>
        <end position="630"/>
    </location>
</feature>
<comment type="subcellular location">
    <subcellularLocation>
        <location evidence="1">Endomembrane system</location>
        <topology evidence="1">Multi-pass membrane protein</topology>
    </subcellularLocation>
</comment>
<keyword evidence="3" id="KW-0813">Transport</keyword>
<dbReference type="FunCoup" id="C7RAT7">
    <property type="interactions" value="425"/>
</dbReference>
<feature type="transmembrane region" description="Helical" evidence="12">
    <location>
        <begin position="150"/>
        <end position="173"/>
    </location>
</feature>
<dbReference type="InterPro" id="IPR036291">
    <property type="entry name" value="NAD(P)-bd_dom_sf"/>
</dbReference>
<feature type="transmembrane region" description="Helical" evidence="12">
    <location>
        <begin position="57"/>
        <end position="76"/>
    </location>
</feature>
<feature type="transmembrane region" description="Helical" evidence="12">
    <location>
        <begin position="32"/>
        <end position="51"/>
    </location>
</feature>
<dbReference type="PROSITE" id="PS51201">
    <property type="entry name" value="RCK_N"/>
    <property type="match status" value="1"/>
</dbReference>
<dbReference type="InterPro" id="IPR038770">
    <property type="entry name" value="Na+/solute_symporter_sf"/>
</dbReference>
<dbReference type="InParanoid" id="C7RAT7"/>
<organism evidence="14 15">
    <name type="scientific">Kangiella koreensis (strain DSM 16069 / JCM 12317 / KCTC 12182 / SW-125)</name>
    <dbReference type="NCBI Taxonomy" id="523791"/>
    <lineage>
        <taxon>Bacteria</taxon>
        <taxon>Pseudomonadati</taxon>
        <taxon>Pseudomonadota</taxon>
        <taxon>Gammaproteobacteria</taxon>
        <taxon>Kangiellales</taxon>
        <taxon>Kangiellaceae</taxon>
        <taxon>Kangiella</taxon>
    </lineage>
</organism>
<dbReference type="GO" id="GO:0012505">
    <property type="term" value="C:endomembrane system"/>
    <property type="evidence" value="ECO:0007669"/>
    <property type="project" value="UniProtKB-SubCell"/>
</dbReference>
<keyword evidence="9" id="KW-0406">Ion transport</keyword>
<keyword evidence="10 12" id="KW-0472">Membrane</keyword>
<dbReference type="Pfam" id="PF02254">
    <property type="entry name" value="TrkA_N"/>
    <property type="match status" value="1"/>
</dbReference>
<sequence length="630" mass="69130">MEMQGVLYQTFIFLLAAVIGVTLAKRLGLGSVLGYLGAGIIIGPFALGLVGNDVSDVMHFAEFGVVMMLFLIGLELEPKKLWKLRVPILGLGGLQVLLTTLLITAIAVSILGLHWKMSLAIGMMLALSSTAIVLQTLSEKGLLRTHAGKSSFAVLLFQDVIVIPMIAVMPLLSTLQVDAATSVGHVKELGLQQTFLILGSVLGIILVGRYLVSPIFNWIARTGLREIFIATSLLLVITITLVMQKVGLSPALGAFLAGVVLAESQYRHELEVGLDTFKSLLLGLFFITVGASINLELLVDSVWLIVGLLILLLIVKIAVLGVLARQFKMPLLENLIFTFSLAQGGEFAFVLSTYAAQNGVLDQNTISILTVVVTLSMLLTPLLIIFAERVLQPMLKKDIERRDFDEIDDGETPVIIAGYGRFGQVVSRLLRSQGFNTTLLEYDVMQIELVKKFGTKAFYGDVTNVDILRAAGAETAKLMIIAVDNQDKCLKVTKLCKEHFPQLKVLARAKGRREAHETKKAGADYVIRETLGSALLLGQEALSALGYRHYQAHRAAKTFLHYDNKHLEELSDIWGDDKQYILEAAEKAELLETVLRADQEANKVEQREPWMADWTSEEGAEESQSKKEES</sequence>
<comment type="similarity">
    <text evidence="2">Belongs to the monovalent cation:proton antiporter 2 (CPA2) transporter (TC 2.A.37) family.</text>
</comment>
<feature type="transmembrane region" description="Helical" evidence="12">
    <location>
        <begin position="6"/>
        <end position="25"/>
    </location>
</feature>
<feature type="transmembrane region" description="Helical" evidence="12">
    <location>
        <begin position="224"/>
        <end position="242"/>
    </location>
</feature>
<feature type="transmembrane region" description="Helical" evidence="12">
    <location>
        <begin position="248"/>
        <end position="264"/>
    </location>
</feature>
<reference evidence="14 15" key="1">
    <citation type="journal article" date="2009" name="Stand. Genomic Sci.">
        <title>Complete genome sequence of Kangiella koreensis type strain (SW-125).</title>
        <authorList>
            <person name="Han C."/>
            <person name="Sikorski J."/>
            <person name="Lapidus A."/>
            <person name="Nolan M."/>
            <person name="Glavina Del Rio T."/>
            <person name="Tice H."/>
            <person name="Cheng J.F."/>
            <person name="Lucas S."/>
            <person name="Chen F."/>
            <person name="Copeland A."/>
            <person name="Ivanova N."/>
            <person name="Mavromatis K."/>
            <person name="Ovchinnikova G."/>
            <person name="Pati A."/>
            <person name="Bruce D."/>
            <person name="Goodwin L."/>
            <person name="Pitluck S."/>
            <person name="Chen A."/>
            <person name="Palaniappan K."/>
            <person name="Land M."/>
            <person name="Hauser L."/>
            <person name="Chang Y.J."/>
            <person name="Jeffries C.D."/>
            <person name="Chain P."/>
            <person name="Saunders E."/>
            <person name="Brettin T."/>
            <person name="Goker M."/>
            <person name="Tindall B.J."/>
            <person name="Bristow J."/>
            <person name="Eisen J.A."/>
            <person name="Markowitz V."/>
            <person name="Hugenholtz P."/>
            <person name="Kyrpides N.C."/>
            <person name="Klenk H.P."/>
            <person name="Detter J.C."/>
        </authorList>
    </citation>
    <scope>NUCLEOTIDE SEQUENCE [LARGE SCALE GENOMIC DNA]</scope>
    <source>
        <strain evidence="15">DSM 16069 / KCTC 12182 / SW-125</strain>
    </source>
</reference>
<evidence type="ECO:0000256" key="2">
    <source>
        <dbReference type="ARBA" id="ARBA00005551"/>
    </source>
</evidence>
<evidence type="ECO:0000256" key="3">
    <source>
        <dbReference type="ARBA" id="ARBA00022448"/>
    </source>
</evidence>
<keyword evidence="6 12" id="KW-0812">Transmembrane</keyword>
<feature type="transmembrane region" description="Helical" evidence="12">
    <location>
        <begin position="88"/>
        <end position="111"/>
    </location>
</feature>
<keyword evidence="5" id="KW-0633">Potassium transport</keyword>
<dbReference type="InterPro" id="IPR006153">
    <property type="entry name" value="Cation/H_exchanger_TM"/>
</dbReference>
<feature type="transmembrane region" description="Helical" evidence="12">
    <location>
        <begin position="301"/>
        <end position="323"/>
    </location>
</feature>
<feature type="transmembrane region" description="Helical" evidence="12">
    <location>
        <begin position="276"/>
        <end position="295"/>
    </location>
</feature>
<evidence type="ECO:0000256" key="6">
    <source>
        <dbReference type="ARBA" id="ARBA00022692"/>
    </source>
</evidence>
<dbReference type="GO" id="GO:0005886">
    <property type="term" value="C:plasma membrane"/>
    <property type="evidence" value="ECO:0007669"/>
    <property type="project" value="TreeGrafter"/>
</dbReference>
<evidence type="ECO:0000313" key="14">
    <source>
        <dbReference type="EMBL" id="ACV26379.1"/>
    </source>
</evidence>
<dbReference type="InterPro" id="IPR004771">
    <property type="entry name" value="K/H_exchanger"/>
</dbReference>
<evidence type="ECO:0000256" key="7">
    <source>
        <dbReference type="ARBA" id="ARBA00022958"/>
    </source>
</evidence>
<dbReference type="FunFam" id="3.40.50.720:FF:000036">
    <property type="entry name" value="Glutathione-regulated potassium-efflux system protein KefB"/>
    <property type="match status" value="1"/>
</dbReference>
<dbReference type="NCBIfam" id="TIGR00932">
    <property type="entry name" value="2a37"/>
    <property type="match status" value="1"/>
</dbReference>
<dbReference type="RefSeq" id="WP_012800893.1">
    <property type="nucleotide sequence ID" value="NC_013166.1"/>
</dbReference>
<dbReference type="Pfam" id="PF00999">
    <property type="entry name" value="Na_H_Exchanger"/>
    <property type="match status" value="1"/>
</dbReference>
<name>C7RAT7_KANKD</name>
<evidence type="ECO:0000256" key="5">
    <source>
        <dbReference type="ARBA" id="ARBA00022538"/>
    </source>
</evidence>
<feature type="domain" description="RCK N-terminal" evidence="13">
    <location>
        <begin position="411"/>
        <end position="527"/>
    </location>
</feature>
<dbReference type="InterPro" id="IPR003148">
    <property type="entry name" value="RCK_N"/>
</dbReference>